<feature type="non-terminal residue" evidence="1">
    <location>
        <position position="18"/>
    </location>
</feature>
<sequence length="18" mass="1942">MNGLRGERAPLLEADRGS</sequence>
<accession>A0A2K3K843</accession>
<evidence type="ECO:0000313" key="2">
    <source>
        <dbReference type="Proteomes" id="UP000236291"/>
    </source>
</evidence>
<reference evidence="1 2" key="2">
    <citation type="journal article" date="2017" name="Front. Plant Sci.">
        <title>Gene Classification and Mining of Molecular Markers Useful in Red Clover (Trifolium pratense) Breeding.</title>
        <authorList>
            <person name="Istvanek J."/>
            <person name="Dluhosova J."/>
            <person name="Dluhos P."/>
            <person name="Patkova L."/>
            <person name="Nedelnik J."/>
            <person name="Repkova J."/>
        </authorList>
    </citation>
    <scope>NUCLEOTIDE SEQUENCE [LARGE SCALE GENOMIC DNA]</scope>
    <source>
        <strain evidence="2">cv. Tatra</strain>
        <tissue evidence="1">Young leaves</tissue>
    </source>
</reference>
<proteinExistence type="predicted"/>
<dbReference type="EMBL" id="ASHM01147956">
    <property type="protein sequence ID" value="PNX62449.1"/>
    <property type="molecule type" value="Genomic_DNA"/>
</dbReference>
<name>A0A2K3K843_TRIPR</name>
<comment type="caution">
    <text evidence="1">The sequence shown here is derived from an EMBL/GenBank/DDBJ whole genome shotgun (WGS) entry which is preliminary data.</text>
</comment>
<protein>
    <submittedName>
        <fullName evidence="1">Uncharacterized protein</fullName>
    </submittedName>
</protein>
<gene>
    <name evidence="1" type="ORF">L195_g061150</name>
</gene>
<evidence type="ECO:0000313" key="1">
    <source>
        <dbReference type="EMBL" id="PNX62449.1"/>
    </source>
</evidence>
<reference evidence="1 2" key="1">
    <citation type="journal article" date="2014" name="Am. J. Bot.">
        <title>Genome assembly and annotation for red clover (Trifolium pratense; Fabaceae).</title>
        <authorList>
            <person name="Istvanek J."/>
            <person name="Jaros M."/>
            <person name="Krenek A."/>
            <person name="Repkova J."/>
        </authorList>
    </citation>
    <scope>NUCLEOTIDE SEQUENCE [LARGE SCALE GENOMIC DNA]</scope>
    <source>
        <strain evidence="2">cv. Tatra</strain>
        <tissue evidence="1">Young leaves</tissue>
    </source>
</reference>
<dbReference type="Proteomes" id="UP000236291">
    <property type="component" value="Unassembled WGS sequence"/>
</dbReference>
<dbReference type="AlphaFoldDB" id="A0A2K3K843"/>
<organism evidence="1 2">
    <name type="scientific">Trifolium pratense</name>
    <name type="common">Red clover</name>
    <dbReference type="NCBI Taxonomy" id="57577"/>
    <lineage>
        <taxon>Eukaryota</taxon>
        <taxon>Viridiplantae</taxon>
        <taxon>Streptophyta</taxon>
        <taxon>Embryophyta</taxon>
        <taxon>Tracheophyta</taxon>
        <taxon>Spermatophyta</taxon>
        <taxon>Magnoliopsida</taxon>
        <taxon>eudicotyledons</taxon>
        <taxon>Gunneridae</taxon>
        <taxon>Pentapetalae</taxon>
        <taxon>rosids</taxon>
        <taxon>fabids</taxon>
        <taxon>Fabales</taxon>
        <taxon>Fabaceae</taxon>
        <taxon>Papilionoideae</taxon>
        <taxon>50 kb inversion clade</taxon>
        <taxon>NPAAA clade</taxon>
        <taxon>Hologalegina</taxon>
        <taxon>IRL clade</taxon>
        <taxon>Trifolieae</taxon>
        <taxon>Trifolium</taxon>
    </lineage>
</organism>